<dbReference type="AlphaFoldDB" id="A0A3E1BGG0"/>
<organism evidence="2 3">
    <name type="scientific">Rhizobium leguminosarum bv. trifolii</name>
    <dbReference type="NCBI Taxonomy" id="386"/>
    <lineage>
        <taxon>Bacteria</taxon>
        <taxon>Pseudomonadati</taxon>
        <taxon>Pseudomonadota</taxon>
        <taxon>Alphaproteobacteria</taxon>
        <taxon>Hyphomicrobiales</taxon>
        <taxon>Rhizobiaceae</taxon>
        <taxon>Rhizobium/Agrobacterium group</taxon>
        <taxon>Rhizobium</taxon>
    </lineage>
</organism>
<dbReference type="Pfam" id="PF01370">
    <property type="entry name" value="Epimerase"/>
    <property type="match status" value="1"/>
</dbReference>
<feature type="domain" description="NAD-dependent epimerase/dehydratase" evidence="1">
    <location>
        <begin position="4"/>
        <end position="226"/>
    </location>
</feature>
<protein>
    <submittedName>
        <fullName evidence="2">NAD-dependent dehydratase</fullName>
    </submittedName>
</protein>
<dbReference type="Proteomes" id="UP000256748">
    <property type="component" value="Unassembled WGS sequence"/>
</dbReference>
<evidence type="ECO:0000259" key="1">
    <source>
        <dbReference type="Pfam" id="PF01370"/>
    </source>
</evidence>
<evidence type="ECO:0000313" key="2">
    <source>
        <dbReference type="EMBL" id="RFB92189.1"/>
    </source>
</evidence>
<dbReference type="InterPro" id="IPR001509">
    <property type="entry name" value="Epimerase_deHydtase"/>
</dbReference>
<dbReference type="CDD" id="cd05232">
    <property type="entry name" value="UDP_G4E_4_SDR_e"/>
    <property type="match status" value="1"/>
</dbReference>
<dbReference type="Gene3D" id="3.40.50.720">
    <property type="entry name" value="NAD(P)-binding Rossmann-like Domain"/>
    <property type="match status" value="1"/>
</dbReference>
<dbReference type="InterPro" id="IPR036291">
    <property type="entry name" value="NAD(P)-bd_dom_sf"/>
</dbReference>
<dbReference type="SUPFAM" id="SSF51735">
    <property type="entry name" value="NAD(P)-binding Rossmann-fold domains"/>
    <property type="match status" value="1"/>
</dbReference>
<sequence>MRCLITGAAGFVGGPLVERLQGERLWELQVTTRSAAAGFPAAMRHFPIDITGETDWAAALDGVDVVVHLAARVHIMNDRAADPLTEFRRINTAATLNLAEQAARAGVKRLVFISSIKVNGEENDRPFRHDDTPMPLDPYGVSKLESEIGLHEISARTGIEVVVIRPPLVYGPGARGNFAVLVGLVRKKIPLPLASLKNHRTLVALPNLVDLIVTAMTHPGAAGQTFLAGDGEDLSTPGLIEGIAAGLGVKPMLLPFPPALLQLGARLTGKDAVYQRLCGSLQVDISHARNVLGWSPIVTPREGLKLAVK</sequence>
<evidence type="ECO:0000313" key="3">
    <source>
        <dbReference type="Proteomes" id="UP000256748"/>
    </source>
</evidence>
<comment type="caution">
    <text evidence="2">The sequence shown here is derived from an EMBL/GenBank/DDBJ whole genome shotgun (WGS) entry which is preliminary data.</text>
</comment>
<dbReference type="PANTHER" id="PTHR43245:SF58">
    <property type="entry name" value="BLL5923 PROTEIN"/>
    <property type="match status" value="1"/>
</dbReference>
<dbReference type="InterPro" id="IPR050177">
    <property type="entry name" value="Lipid_A_modif_metabolic_enz"/>
</dbReference>
<accession>A0A3E1BGG0</accession>
<dbReference type="EMBL" id="NAOO01000018">
    <property type="protein sequence ID" value="RFB92189.1"/>
    <property type="molecule type" value="Genomic_DNA"/>
</dbReference>
<dbReference type="PANTHER" id="PTHR43245">
    <property type="entry name" value="BIFUNCTIONAL POLYMYXIN RESISTANCE PROTEIN ARNA"/>
    <property type="match status" value="1"/>
</dbReference>
<reference evidence="2 3" key="1">
    <citation type="submission" date="2017-03" db="EMBL/GenBank/DDBJ databases">
        <title>Genome analysis of Rhizobial strains effectives or ineffectives for nitrogen fixation isolated from bean seeds.</title>
        <authorList>
            <person name="Peralta H."/>
            <person name="Aguilar-Vera A."/>
            <person name="Mora Y."/>
            <person name="Vargas-Lagunas C."/>
            <person name="Girard L."/>
            <person name="Mora J."/>
        </authorList>
    </citation>
    <scope>NUCLEOTIDE SEQUENCE [LARGE SCALE GENOMIC DNA]</scope>
    <source>
        <strain evidence="2 3">CCGM5</strain>
    </source>
</reference>
<name>A0A3E1BGG0_RHILT</name>
<proteinExistence type="predicted"/>
<dbReference type="RefSeq" id="WP_116273911.1">
    <property type="nucleotide sequence ID" value="NZ_KZ859521.1"/>
</dbReference>
<gene>
    <name evidence="2" type="ORF">B5K10_15320</name>
</gene>